<proteinExistence type="predicted"/>
<name>A0AAV7F6B6_ARIFI</name>
<dbReference type="FunFam" id="3.10.280.10:FF:000003">
    <property type="entry name" value="Mitochondrial glycoprotein"/>
    <property type="match status" value="1"/>
</dbReference>
<dbReference type="Gene3D" id="3.10.280.10">
    <property type="entry name" value="Mitochondrial glycoprotein"/>
    <property type="match status" value="1"/>
</dbReference>
<dbReference type="Pfam" id="PF02330">
    <property type="entry name" value="MAM33"/>
    <property type="match status" value="1"/>
</dbReference>
<dbReference type="InterPro" id="IPR036561">
    <property type="entry name" value="MAM33_sf"/>
</dbReference>
<dbReference type="SUPFAM" id="SSF54529">
    <property type="entry name" value="Mitochondrial glycoprotein MAM33-like"/>
    <property type="match status" value="1"/>
</dbReference>
<reference evidence="1 2" key="1">
    <citation type="submission" date="2021-07" db="EMBL/GenBank/DDBJ databases">
        <title>The Aristolochia fimbriata genome: insights into angiosperm evolution, floral development and chemical biosynthesis.</title>
        <authorList>
            <person name="Jiao Y."/>
        </authorList>
    </citation>
    <scope>NUCLEOTIDE SEQUENCE [LARGE SCALE GENOMIC DNA]</scope>
    <source>
        <strain evidence="1">IBCAS-2021</strain>
        <tissue evidence="1">Leaf</tissue>
    </source>
</reference>
<dbReference type="PANTHER" id="PTHR10826">
    <property type="entry name" value="COMPLEMENT COMPONENT 1"/>
    <property type="match status" value="1"/>
</dbReference>
<dbReference type="AlphaFoldDB" id="A0AAV7F6B6"/>
<keyword evidence="2" id="KW-1185">Reference proteome</keyword>
<evidence type="ECO:0000313" key="2">
    <source>
        <dbReference type="Proteomes" id="UP000825729"/>
    </source>
</evidence>
<dbReference type="EMBL" id="JAINDJ010000002">
    <property type="protein sequence ID" value="KAG9456261.1"/>
    <property type="molecule type" value="Genomic_DNA"/>
</dbReference>
<dbReference type="Proteomes" id="UP000825729">
    <property type="component" value="Unassembled WGS sequence"/>
</dbReference>
<protein>
    <recommendedName>
        <fullName evidence="3">Mitochondrial glycoprotein</fullName>
    </recommendedName>
</protein>
<dbReference type="InterPro" id="IPR003428">
    <property type="entry name" value="MAM33"/>
</dbReference>
<gene>
    <name evidence="1" type="ORF">H6P81_000769</name>
</gene>
<sequence length="227" mass="26587">MACVFQRARRTLSLLSPKFLLQSRNPTPTRNHSRNYIAEMRKSAFESNILRILRTEMQYQHEYAPPKQPEKEVNSFTIVDRPGEQWFRLRRKYGEKEDIKVEVTMFDGAVPASKSGESNEVRLHISLIVDVVKGEDGGVLQFICSAWPDSLEIQKVFMLKNRQLRAKPYMGPDFVELDDELQEAMREFLEERGLNDELAVFLHEYVTNKDKTELIRWMGNVKSFIEK</sequence>
<dbReference type="GO" id="GO:0005759">
    <property type="term" value="C:mitochondrial matrix"/>
    <property type="evidence" value="ECO:0007669"/>
    <property type="project" value="InterPro"/>
</dbReference>
<organism evidence="1 2">
    <name type="scientific">Aristolochia fimbriata</name>
    <name type="common">White veined hardy Dutchman's pipe vine</name>
    <dbReference type="NCBI Taxonomy" id="158543"/>
    <lineage>
        <taxon>Eukaryota</taxon>
        <taxon>Viridiplantae</taxon>
        <taxon>Streptophyta</taxon>
        <taxon>Embryophyta</taxon>
        <taxon>Tracheophyta</taxon>
        <taxon>Spermatophyta</taxon>
        <taxon>Magnoliopsida</taxon>
        <taxon>Magnoliidae</taxon>
        <taxon>Piperales</taxon>
        <taxon>Aristolochiaceae</taxon>
        <taxon>Aristolochia</taxon>
    </lineage>
</organism>
<evidence type="ECO:0000313" key="1">
    <source>
        <dbReference type="EMBL" id="KAG9456261.1"/>
    </source>
</evidence>
<evidence type="ECO:0008006" key="3">
    <source>
        <dbReference type="Google" id="ProtNLM"/>
    </source>
</evidence>
<accession>A0AAV7F6B6</accession>
<dbReference type="PANTHER" id="PTHR10826:SF36">
    <property type="entry name" value="OS08G0439900 PROTEIN"/>
    <property type="match status" value="1"/>
</dbReference>
<comment type="caution">
    <text evidence="1">The sequence shown here is derived from an EMBL/GenBank/DDBJ whole genome shotgun (WGS) entry which is preliminary data.</text>
</comment>